<dbReference type="Pfam" id="PF07727">
    <property type="entry name" value="RVT_2"/>
    <property type="match status" value="2"/>
</dbReference>
<evidence type="ECO:0000259" key="3">
    <source>
        <dbReference type="Pfam" id="PF07727"/>
    </source>
</evidence>
<dbReference type="PANTHER" id="PTHR34222">
    <property type="entry name" value="GAG_PRE-INTEGRS DOMAIN-CONTAINING PROTEIN"/>
    <property type="match status" value="1"/>
</dbReference>
<feature type="domain" description="Reverse transcriptase Ty1/copia-type" evidence="3">
    <location>
        <begin position="575"/>
        <end position="621"/>
    </location>
</feature>
<dbReference type="PANTHER" id="PTHR34222:SF40">
    <property type="match status" value="1"/>
</dbReference>
<name>A0A438KK14_VITVI</name>
<evidence type="ECO:0000256" key="1">
    <source>
        <dbReference type="ARBA" id="ARBA00022750"/>
    </source>
</evidence>
<feature type="region of interest" description="Disordered" evidence="2">
    <location>
        <begin position="469"/>
        <end position="512"/>
    </location>
</feature>
<dbReference type="InterPro" id="IPR054722">
    <property type="entry name" value="PolX-like_BBD"/>
</dbReference>
<sequence length="842" mass="95078">MSGLFSDETSGDSSNIQTSQNGQMSLTQIAESPILYITTHLLNGQNFLRWSQSMKLFIRGRGKISYLNGTKRATNYDDPTYHVWDAYNSMILAWLVNSMEPEISQTYMHLSTAKQLLDVVNDTYSDLGNSSQVYELKTKIRNTTQGNMSVTSYYNMLKSLWQELDLFYDLEWSCAEDSAQYQRTVEKDRVMEFLAGLNTDLDEVRGRVLGKESLPISKAFSEVRREESRRGVMMGKRLTNSENLLNATAPANKTVAAAYNQRPTAQILNNPDEKPKVWCDYCNKPRHTREKCCKLNGKPANWKERKPGEKNGSRMQATAETEIPFSKEQLKHLYKMINQVRLSSVPSGSLAQTGSAFTSSLNSAPWIIDSSASDHMTNQSHFFTTYSPCSGHLKIRIADGSLSLIAGKGSIIISENLILKFDQHSGRMIGGARMTDGLYYFDNNFLKGGQAQAESSSVISIPVKDEIMESDQNRESQPDISQATPSNDGPLDETGISSPNPSSIPKSSSLDSASHDLNVPIALRKGTRSCTMHPIAKKPWVTLNGGQQSWKRCKLLRRMVPKKLLNCQEIKGSWVVINSIRVLLSLATNLSWMMHQLEVKNAFLNGELEEEVFMDLPPSFESLLGGELEVLKKFLARKFEIKDLGALRYFLGMELARSKKGIFVSQRKYVLNLLEETGLLGCKPTETPMEPNLRLQPTSVDKLVNRDQYQRSITNRRSTSGYCRFIRGNLVTWRSKKQTMVVRSNAEAEFKAIAHEICKLLWLKKLLEDLKVTSPMPMKLYCDNKAMINIAHNPVQHDRTKHVEVDRHFIKEKLEGGLIFMPYIPTIEQLADDFTKATQGKV</sequence>
<organism evidence="6 7">
    <name type="scientific">Vitis vinifera</name>
    <name type="common">Grape</name>
    <dbReference type="NCBI Taxonomy" id="29760"/>
    <lineage>
        <taxon>Eukaryota</taxon>
        <taxon>Viridiplantae</taxon>
        <taxon>Streptophyta</taxon>
        <taxon>Embryophyta</taxon>
        <taxon>Tracheophyta</taxon>
        <taxon>Spermatophyta</taxon>
        <taxon>Magnoliopsida</taxon>
        <taxon>eudicotyledons</taxon>
        <taxon>Gunneridae</taxon>
        <taxon>Pentapetalae</taxon>
        <taxon>rosids</taxon>
        <taxon>Vitales</taxon>
        <taxon>Vitaceae</taxon>
        <taxon>Viteae</taxon>
        <taxon>Vitis</taxon>
    </lineage>
</organism>
<dbReference type="Pfam" id="PF22936">
    <property type="entry name" value="Pol_BBD"/>
    <property type="match status" value="1"/>
</dbReference>
<dbReference type="SUPFAM" id="SSF56672">
    <property type="entry name" value="DNA/RNA polymerases"/>
    <property type="match status" value="1"/>
</dbReference>
<feature type="region of interest" description="Disordered" evidence="2">
    <location>
        <begin position="1"/>
        <end position="21"/>
    </location>
</feature>
<feature type="domain" description="Retrotransposon Copia-like N-terminal" evidence="4">
    <location>
        <begin position="30"/>
        <end position="71"/>
    </location>
</feature>
<evidence type="ECO:0000259" key="5">
    <source>
        <dbReference type="Pfam" id="PF22936"/>
    </source>
</evidence>
<evidence type="ECO:0000313" key="6">
    <source>
        <dbReference type="EMBL" id="RVX21549.1"/>
    </source>
</evidence>
<dbReference type="InterPro" id="IPR029472">
    <property type="entry name" value="Copia-like_N"/>
</dbReference>
<dbReference type="InterPro" id="IPR043502">
    <property type="entry name" value="DNA/RNA_pol_sf"/>
</dbReference>
<dbReference type="CDD" id="cd09272">
    <property type="entry name" value="RNase_HI_RT_Ty1"/>
    <property type="match status" value="1"/>
</dbReference>
<feature type="compositionally biased region" description="Polar residues" evidence="2">
    <location>
        <begin position="7"/>
        <end position="21"/>
    </location>
</feature>
<feature type="domain" description="Reverse transcriptase Ty1/copia-type" evidence="3">
    <location>
        <begin position="627"/>
        <end position="690"/>
    </location>
</feature>
<comment type="caution">
    <text evidence="6">The sequence shown here is derived from an EMBL/GenBank/DDBJ whole genome shotgun (WGS) entry which is preliminary data.</text>
</comment>
<protein>
    <submittedName>
        <fullName evidence="6">Copia protein</fullName>
    </submittedName>
</protein>
<dbReference type="Proteomes" id="UP000288805">
    <property type="component" value="Unassembled WGS sequence"/>
</dbReference>
<evidence type="ECO:0000313" key="7">
    <source>
        <dbReference type="Proteomes" id="UP000288805"/>
    </source>
</evidence>
<evidence type="ECO:0000256" key="2">
    <source>
        <dbReference type="SAM" id="MobiDB-lite"/>
    </source>
</evidence>
<dbReference type="EMBL" id="QGNW01000005">
    <property type="protein sequence ID" value="RVX21549.1"/>
    <property type="molecule type" value="Genomic_DNA"/>
</dbReference>
<dbReference type="AlphaFoldDB" id="A0A438KK14"/>
<keyword evidence="1" id="KW-0645">Protease</keyword>
<feature type="domain" description="Retrovirus-related Pol polyprotein from transposon TNT 1-94-like beta-barrel" evidence="5">
    <location>
        <begin position="366"/>
        <end position="414"/>
    </location>
</feature>
<keyword evidence="1" id="KW-0064">Aspartyl protease</keyword>
<keyword evidence="1" id="KW-0378">Hydrolase</keyword>
<accession>A0A438KK14</accession>
<dbReference type="Pfam" id="PF14244">
    <property type="entry name" value="Retrotran_gag_3"/>
    <property type="match status" value="1"/>
</dbReference>
<reference evidence="6 7" key="1">
    <citation type="journal article" date="2018" name="PLoS Genet.">
        <title>Population sequencing reveals clonal diversity and ancestral inbreeding in the grapevine cultivar Chardonnay.</title>
        <authorList>
            <person name="Roach M.J."/>
            <person name="Johnson D.L."/>
            <person name="Bohlmann J."/>
            <person name="van Vuuren H.J."/>
            <person name="Jones S.J."/>
            <person name="Pretorius I.S."/>
            <person name="Schmidt S.A."/>
            <person name="Borneman A.R."/>
        </authorList>
    </citation>
    <scope>NUCLEOTIDE SEQUENCE [LARGE SCALE GENOMIC DNA]</scope>
    <source>
        <strain evidence="7">cv. Chardonnay</strain>
        <tissue evidence="6">Leaf</tissue>
    </source>
</reference>
<feature type="compositionally biased region" description="Polar residues" evidence="2">
    <location>
        <begin position="478"/>
        <end position="487"/>
    </location>
</feature>
<evidence type="ECO:0000259" key="4">
    <source>
        <dbReference type="Pfam" id="PF14244"/>
    </source>
</evidence>
<dbReference type="InterPro" id="IPR013103">
    <property type="entry name" value="RVT_2"/>
</dbReference>
<proteinExistence type="predicted"/>
<dbReference type="GO" id="GO:0004190">
    <property type="term" value="F:aspartic-type endopeptidase activity"/>
    <property type="evidence" value="ECO:0007669"/>
    <property type="project" value="UniProtKB-KW"/>
</dbReference>
<gene>
    <name evidence="6" type="primary">GIP_91</name>
    <name evidence="6" type="ORF">CK203_002170</name>
</gene>
<feature type="compositionally biased region" description="Low complexity" evidence="2">
    <location>
        <begin position="497"/>
        <end position="512"/>
    </location>
</feature>